<feature type="transmembrane region" description="Helical" evidence="11">
    <location>
        <begin position="431"/>
        <end position="454"/>
    </location>
</feature>
<evidence type="ECO:0000256" key="7">
    <source>
        <dbReference type="ARBA" id="ARBA00023170"/>
    </source>
</evidence>
<feature type="transmembrane region" description="Helical" evidence="11">
    <location>
        <begin position="156"/>
        <end position="176"/>
    </location>
</feature>
<dbReference type="GO" id="GO:0045202">
    <property type="term" value="C:synapse"/>
    <property type="evidence" value="ECO:0007669"/>
    <property type="project" value="GOC"/>
</dbReference>
<name>A0A8S3R728_MYTED</name>
<comment type="caution">
    <text evidence="13">The sequence shown here is derived from an EMBL/GenBank/DDBJ whole genome shotgun (WGS) entry which is preliminary data.</text>
</comment>
<dbReference type="PANTHER" id="PTHR24248:SF189">
    <property type="entry name" value="ALPHA2-ADRENERGIC-LIKE OCTOPAMINE RECEPTOR, ISOFORM B"/>
    <property type="match status" value="1"/>
</dbReference>
<evidence type="ECO:0000256" key="1">
    <source>
        <dbReference type="ARBA" id="ARBA00004651"/>
    </source>
</evidence>
<keyword evidence="3 9" id="KW-0812">Transmembrane</keyword>
<dbReference type="Gene3D" id="1.20.1070.10">
    <property type="entry name" value="Rhodopsin 7-helix transmembrane proteins"/>
    <property type="match status" value="2"/>
</dbReference>
<keyword evidence="6 11" id="KW-0472">Membrane</keyword>
<feature type="transmembrane region" description="Helical" evidence="11">
    <location>
        <begin position="466"/>
        <end position="489"/>
    </location>
</feature>
<dbReference type="PANTHER" id="PTHR24248">
    <property type="entry name" value="ADRENERGIC RECEPTOR-RELATED G-PROTEIN COUPLED RECEPTOR"/>
    <property type="match status" value="1"/>
</dbReference>
<dbReference type="InterPro" id="IPR000995">
    <property type="entry name" value="Musac_Ach_rcpt"/>
</dbReference>
<dbReference type="EMBL" id="CAJPWZ010000806">
    <property type="protein sequence ID" value="CAG2200960.1"/>
    <property type="molecule type" value="Genomic_DNA"/>
</dbReference>
<evidence type="ECO:0000256" key="3">
    <source>
        <dbReference type="ARBA" id="ARBA00022692"/>
    </source>
</evidence>
<evidence type="ECO:0000256" key="4">
    <source>
        <dbReference type="ARBA" id="ARBA00022989"/>
    </source>
</evidence>
<protein>
    <submittedName>
        <fullName evidence="13">Octalpha</fullName>
    </submittedName>
</protein>
<feature type="transmembrane region" description="Helical" evidence="11">
    <location>
        <begin position="76"/>
        <end position="97"/>
    </location>
</feature>
<dbReference type="SMART" id="SM01381">
    <property type="entry name" value="7TM_GPCR_Srsx"/>
    <property type="match status" value="1"/>
</dbReference>
<evidence type="ECO:0000256" key="11">
    <source>
        <dbReference type="SAM" id="Phobius"/>
    </source>
</evidence>
<dbReference type="GO" id="GO:0005886">
    <property type="term" value="C:plasma membrane"/>
    <property type="evidence" value="ECO:0007669"/>
    <property type="project" value="UniProtKB-SubCell"/>
</dbReference>
<dbReference type="InterPro" id="IPR017452">
    <property type="entry name" value="GPCR_Rhodpsn_7TM"/>
</dbReference>
<feature type="domain" description="G-protein coupled receptors family 1 profile" evidence="12">
    <location>
        <begin position="56"/>
        <end position="486"/>
    </location>
</feature>
<dbReference type="PROSITE" id="PS50262">
    <property type="entry name" value="G_PROTEIN_RECEP_F1_2"/>
    <property type="match status" value="1"/>
</dbReference>
<feature type="compositionally biased region" description="Polar residues" evidence="10">
    <location>
        <begin position="254"/>
        <end position="265"/>
    </location>
</feature>
<dbReference type="PRINTS" id="PR00243">
    <property type="entry name" value="MUSCARINICR"/>
</dbReference>
<dbReference type="InterPro" id="IPR000276">
    <property type="entry name" value="GPCR_Rhodpsn"/>
</dbReference>
<accession>A0A8S3R728</accession>
<dbReference type="SUPFAM" id="SSF81321">
    <property type="entry name" value="Family A G protein-coupled receptor-like"/>
    <property type="match status" value="1"/>
</dbReference>
<keyword evidence="7 9" id="KW-0675">Receptor</keyword>
<keyword evidence="5 9" id="KW-0297">G-protein coupled receptor</keyword>
<evidence type="ECO:0000256" key="9">
    <source>
        <dbReference type="RuleBase" id="RU000688"/>
    </source>
</evidence>
<dbReference type="GO" id="GO:0016907">
    <property type="term" value="F:G protein-coupled acetylcholine receptor activity"/>
    <property type="evidence" value="ECO:0007669"/>
    <property type="project" value="InterPro"/>
</dbReference>
<feature type="transmembrane region" description="Helical" evidence="11">
    <location>
        <begin position="40"/>
        <end position="64"/>
    </location>
</feature>
<proteinExistence type="inferred from homology"/>
<keyword evidence="4 11" id="KW-1133">Transmembrane helix</keyword>
<feature type="compositionally biased region" description="Basic and acidic residues" evidence="10">
    <location>
        <begin position="238"/>
        <end position="252"/>
    </location>
</feature>
<feature type="transmembrane region" description="Helical" evidence="11">
    <location>
        <begin position="196"/>
        <end position="221"/>
    </location>
</feature>
<evidence type="ECO:0000259" key="12">
    <source>
        <dbReference type="PROSITE" id="PS50262"/>
    </source>
</evidence>
<comment type="subcellular location">
    <subcellularLocation>
        <location evidence="1">Cell membrane</location>
        <topology evidence="1">Multi-pass membrane protein</topology>
    </subcellularLocation>
</comment>
<evidence type="ECO:0000313" key="14">
    <source>
        <dbReference type="Proteomes" id="UP000683360"/>
    </source>
</evidence>
<evidence type="ECO:0000256" key="6">
    <source>
        <dbReference type="ARBA" id="ARBA00023136"/>
    </source>
</evidence>
<organism evidence="13 14">
    <name type="scientific">Mytilus edulis</name>
    <name type="common">Blue mussel</name>
    <dbReference type="NCBI Taxonomy" id="6550"/>
    <lineage>
        <taxon>Eukaryota</taxon>
        <taxon>Metazoa</taxon>
        <taxon>Spiralia</taxon>
        <taxon>Lophotrochozoa</taxon>
        <taxon>Mollusca</taxon>
        <taxon>Bivalvia</taxon>
        <taxon>Autobranchia</taxon>
        <taxon>Pteriomorphia</taxon>
        <taxon>Mytilida</taxon>
        <taxon>Mytiloidea</taxon>
        <taxon>Mytilidae</taxon>
        <taxon>Mytilinae</taxon>
        <taxon>Mytilus</taxon>
    </lineage>
</organism>
<evidence type="ECO:0000313" key="13">
    <source>
        <dbReference type="EMBL" id="CAG2200960.1"/>
    </source>
</evidence>
<evidence type="ECO:0000256" key="10">
    <source>
        <dbReference type="SAM" id="MobiDB-lite"/>
    </source>
</evidence>
<comment type="similarity">
    <text evidence="9">Belongs to the G-protein coupled receptor 1 family.</text>
</comment>
<reference evidence="13" key="1">
    <citation type="submission" date="2021-03" db="EMBL/GenBank/DDBJ databases">
        <authorList>
            <person name="Bekaert M."/>
        </authorList>
    </citation>
    <scope>NUCLEOTIDE SEQUENCE</scope>
</reference>
<dbReference type="Pfam" id="PF00001">
    <property type="entry name" value="7tm_1"/>
    <property type="match status" value="1"/>
</dbReference>
<dbReference type="AlphaFoldDB" id="A0A8S3R728"/>
<keyword evidence="2" id="KW-1003">Cell membrane</keyword>
<evidence type="ECO:0000256" key="5">
    <source>
        <dbReference type="ARBA" id="ARBA00023040"/>
    </source>
</evidence>
<gene>
    <name evidence="13" type="ORF">MEDL_15605</name>
</gene>
<dbReference type="Proteomes" id="UP000683360">
    <property type="component" value="Unassembled WGS sequence"/>
</dbReference>
<feature type="transmembrane region" description="Helical" evidence="11">
    <location>
        <begin position="117"/>
        <end position="135"/>
    </location>
</feature>
<evidence type="ECO:0000256" key="8">
    <source>
        <dbReference type="ARBA" id="ARBA00023224"/>
    </source>
</evidence>
<dbReference type="OrthoDB" id="5975661at2759"/>
<feature type="region of interest" description="Disordered" evidence="10">
    <location>
        <begin position="230"/>
        <end position="280"/>
    </location>
</feature>
<dbReference type="PRINTS" id="PR00237">
    <property type="entry name" value="GPCRRHODOPSN"/>
</dbReference>
<evidence type="ECO:0000256" key="2">
    <source>
        <dbReference type="ARBA" id="ARBA00022475"/>
    </source>
</evidence>
<sequence>MSLMGEMVGISEATANLSIDSPQNPFSANIPPGYSLPHTILIAILVSIFMIIIFFGNLLVVVAIATDRQLKTIQNWFIASLAVADLSLGLVIMPFSLANELMRYWYFGPIWCDLWKAIDVLLCTASILSICLISLDRYWSITRALQYSRQRTPKRAALMISAVWVLSAIVCVPPLIGWKNPLPVSEYPLCLLSSEIGYVISSSMGSFYIPAVIMVFVYFKIYQAAKQRARRGRRNKTARKEDQNAKRSDKSKSKGTPSKENTLNCEESERRSVPSEDESTWPVYRKQLQLTNNTSSVSVGVAEERTSLLNKTKSTQKRSDLLIVPVTGIPQQTDICGHEVVMEQKQLLQTPTSAKIVKVITNNTKTIASTEDSFISSSSAYDEDESQEKRKDSTIETHNTPVVKNSISEIPDLYSIEKQKRKLAKARERRATIVLGLVMAAFILCWFPFFTIYIVTSLCDFCIPEIIFTIAFWAGYCNSALNPIIYTIFNQDFRKAFRKIIFRKALFKR</sequence>
<keyword evidence="14" id="KW-1185">Reference proteome</keyword>
<dbReference type="PROSITE" id="PS00237">
    <property type="entry name" value="G_PROTEIN_RECEP_F1_1"/>
    <property type="match status" value="1"/>
</dbReference>
<keyword evidence="8 9" id="KW-0807">Transducer</keyword>